<dbReference type="RefSeq" id="WP_059139741.1">
    <property type="nucleotide sequence ID" value="NZ_LMBR01000253.1"/>
</dbReference>
<protein>
    <submittedName>
        <fullName evidence="1">Uncharacterized protein</fullName>
    </submittedName>
</protein>
<dbReference type="Proteomes" id="UP000053937">
    <property type="component" value="Unassembled WGS sequence"/>
</dbReference>
<evidence type="ECO:0000313" key="1">
    <source>
        <dbReference type="EMBL" id="KUL20235.1"/>
    </source>
</evidence>
<dbReference type="EMBL" id="LMBR01000253">
    <property type="protein sequence ID" value="KUL20235.1"/>
    <property type="molecule type" value="Genomic_DNA"/>
</dbReference>
<sequence length="149" mass="17234">MLRPANKRRSTHYLICDFRDAHNRHWEDAELLKGESRLPNADHLYGVSAECGLKSLMVSFGMPMSADKPSNREDRIHADGIWIRFDAYRAGYPQGTNFTLLSQNHFSDWSVNDRYAHRADFDSMRLERHRAGAEEVRALIRKAEMDGVL</sequence>
<reference evidence="1 2" key="1">
    <citation type="submission" date="2015-10" db="EMBL/GenBank/DDBJ databases">
        <title>Draft Genome Sequence of Chlorobium limicola strain Frasassi Growing under Artificial Lighting in the Frasassi Cave System.</title>
        <authorList>
            <person name="Mansor M."/>
            <person name="Macalady J."/>
        </authorList>
    </citation>
    <scope>NUCLEOTIDE SEQUENCE [LARGE SCALE GENOMIC DNA]</scope>
    <source>
        <strain evidence="1 2">Frasassi</strain>
    </source>
</reference>
<name>A0A101J4W6_CHLLI</name>
<comment type="caution">
    <text evidence="1">The sequence shown here is derived from an EMBL/GenBank/DDBJ whole genome shotgun (WGS) entry which is preliminary data.</text>
</comment>
<organism evidence="1 2">
    <name type="scientific">Chlorobium limicola</name>
    <dbReference type="NCBI Taxonomy" id="1092"/>
    <lineage>
        <taxon>Bacteria</taxon>
        <taxon>Pseudomonadati</taxon>
        <taxon>Chlorobiota</taxon>
        <taxon>Chlorobiia</taxon>
        <taxon>Chlorobiales</taxon>
        <taxon>Chlorobiaceae</taxon>
        <taxon>Chlorobium/Pelodictyon group</taxon>
        <taxon>Chlorobium</taxon>
    </lineage>
</organism>
<proteinExistence type="predicted"/>
<gene>
    <name evidence="1" type="ORF">ASB62_10030</name>
</gene>
<accession>A0A101J4W6</accession>
<dbReference type="AlphaFoldDB" id="A0A101J4W6"/>
<evidence type="ECO:0000313" key="2">
    <source>
        <dbReference type="Proteomes" id="UP000053937"/>
    </source>
</evidence>
<keyword evidence="2" id="KW-1185">Reference proteome</keyword>